<dbReference type="GO" id="GO:0016791">
    <property type="term" value="F:phosphatase activity"/>
    <property type="evidence" value="ECO:0007669"/>
    <property type="project" value="TreeGrafter"/>
</dbReference>
<dbReference type="Pfam" id="PF13242">
    <property type="entry name" value="Hydrolase_like"/>
    <property type="match status" value="1"/>
</dbReference>
<dbReference type="Proteomes" id="UP000054560">
    <property type="component" value="Unassembled WGS sequence"/>
</dbReference>
<reference evidence="1 2" key="1">
    <citation type="submission" date="2011-02" db="EMBL/GenBank/DDBJ databases">
        <title>The Genome Sequence of Sphaeroforma arctica JP610.</title>
        <authorList>
            <consortium name="The Broad Institute Genome Sequencing Platform"/>
            <person name="Russ C."/>
            <person name="Cuomo C."/>
            <person name="Young S.K."/>
            <person name="Zeng Q."/>
            <person name="Gargeya S."/>
            <person name="Alvarado L."/>
            <person name="Berlin A."/>
            <person name="Chapman S.B."/>
            <person name="Chen Z."/>
            <person name="Freedman E."/>
            <person name="Gellesch M."/>
            <person name="Goldberg J."/>
            <person name="Griggs A."/>
            <person name="Gujja S."/>
            <person name="Heilman E."/>
            <person name="Heiman D."/>
            <person name="Howarth C."/>
            <person name="Mehta T."/>
            <person name="Neiman D."/>
            <person name="Pearson M."/>
            <person name="Roberts A."/>
            <person name="Saif S."/>
            <person name="Shea T."/>
            <person name="Shenoy N."/>
            <person name="Sisk P."/>
            <person name="Stolte C."/>
            <person name="Sykes S."/>
            <person name="White J."/>
            <person name="Yandava C."/>
            <person name="Burger G."/>
            <person name="Gray M.W."/>
            <person name="Holland P.W.H."/>
            <person name="King N."/>
            <person name="Lang F.B.F."/>
            <person name="Roger A.J."/>
            <person name="Ruiz-Trillo I."/>
            <person name="Haas B."/>
            <person name="Nusbaum C."/>
            <person name="Birren B."/>
        </authorList>
    </citation>
    <scope>NUCLEOTIDE SEQUENCE [LARGE SCALE GENOMIC DNA]</scope>
    <source>
        <strain evidence="1 2">JP610</strain>
    </source>
</reference>
<evidence type="ECO:0000313" key="1">
    <source>
        <dbReference type="EMBL" id="KNC86747.1"/>
    </source>
</evidence>
<dbReference type="EMBL" id="KQ241638">
    <property type="protein sequence ID" value="KNC86747.1"/>
    <property type="molecule type" value="Genomic_DNA"/>
</dbReference>
<dbReference type="PANTHER" id="PTHR19288">
    <property type="entry name" value="4-NITROPHENYLPHOSPHATASE-RELATED"/>
    <property type="match status" value="1"/>
</dbReference>
<dbReference type="InterPro" id="IPR036412">
    <property type="entry name" value="HAD-like_sf"/>
</dbReference>
<protein>
    <recommendedName>
        <fullName evidence="3">Phosphoglycolate phosphatase</fullName>
    </recommendedName>
</protein>
<dbReference type="GO" id="GO:0005737">
    <property type="term" value="C:cytoplasm"/>
    <property type="evidence" value="ECO:0007669"/>
    <property type="project" value="TreeGrafter"/>
</dbReference>
<name>A0A0L0GCK9_9EUKA</name>
<dbReference type="PANTHER" id="PTHR19288:SF46">
    <property type="entry name" value="HALOACID DEHALOGENASE-LIKE HYDROLASE DOMAIN-CONTAINING PROTEIN 2"/>
    <property type="match status" value="1"/>
</dbReference>
<accession>A0A0L0GCK9</accession>
<keyword evidence="2" id="KW-1185">Reference proteome</keyword>
<evidence type="ECO:0008006" key="3">
    <source>
        <dbReference type="Google" id="ProtNLM"/>
    </source>
</evidence>
<dbReference type="Gene3D" id="3.40.50.1000">
    <property type="entry name" value="HAD superfamily/HAD-like"/>
    <property type="match status" value="2"/>
</dbReference>
<organism evidence="1 2">
    <name type="scientific">Sphaeroforma arctica JP610</name>
    <dbReference type="NCBI Taxonomy" id="667725"/>
    <lineage>
        <taxon>Eukaryota</taxon>
        <taxon>Ichthyosporea</taxon>
        <taxon>Ichthyophonida</taxon>
        <taxon>Sphaeroforma</taxon>
    </lineage>
</organism>
<dbReference type="InterPro" id="IPR006357">
    <property type="entry name" value="HAD-SF_hydro_IIA"/>
</dbReference>
<gene>
    <name evidence="1" type="ORF">SARC_01126</name>
</gene>
<dbReference type="InterPro" id="IPR023214">
    <property type="entry name" value="HAD_sf"/>
</dbReference>
<sequence>MYGDKMAGMGFKGITPDMVIGSAFAAAYYIKHEMKLTGKVYVIGEKGIAVSMAEEGITIAGMEEDNHVWDPVAMENWEPDPEVAAVLFGLDTEMNYTKVTKATRYLSNPDVKFIATNADMTFPFRTFKAPGTGAMLALLKAATGRDPLVTGKPNKPMRDVVLHKFDLDPSRTLMIGDRLDTDIEFGLQGGMKTLMVLSGISTEAEIQKPGAPTVPHFYADSIAALKD</sequence>
<dbReference type="STRING" id="667725.A0A0L0GCK9"/>
<dbReference type="GeneID" id="25901630"/>
<dbReference type="NCBIfam" id="TIGR01460">
    <property type="entry name" value="HAD-SF-IIA"/>
    <property type="match status" value="1"/>
</dbReference>
<dbReference type="OrthoDB" id="413953at2759"/>
<proteinExistence type="predicted"/>
<dbReference type="eggNOG" id="KOG2882">
    <property type="taxonomic scope" value="Eukaryota"/>
</dbReference>
<dbReference type="RefSeq" id="XP_014160649.1">
    <property type="nucleotide sequence ID" value="XM_014305174.1"/>
</dbReference>
<evidence type="ECO:0000313" key="2">
    <source>
        <dbReference type="Proteomes" id="UP000054560"/>
    </source>
</evidence>
<dbReference type="SUPFAM" id="SSF56784">
    <property type="entry name" value="HAD-like"/>
    <property type="match status" value="1"/>
</dbReference>
<dbReference type="AlphaFoldDB" id="A0A0L0GCK9"/>